<dbReference type="Proteomes" id="UP000318571">
    <property type="component" value="Chromosome 11"/>
</dbReference>
<proteinExistence type="predicted"/>
<dbReference type="OMA" id="FQEWRER"/>
<evidence type="ECO:0008006" key="4">
    <source>
        <dbReference type="Google" id="ProtNLM"/>
    </source>
</evidence>
<accession>A0A553PLP1</accession>
<feature type="region of interest" description="Disordered" evidence="1">
    <location>
        <begin position="1"/>
        <end position="25"/>
    </location>
</feature>
<reference evidence="2 3" key="1">
    <citation type="journal article" date="2018" name="Nat. Ecol. Evol.">
        <title>Genomic signatures of mitonuclear coevolution across populations of Tigriopus californicus.</title>
        <authorList>
            <person name="Barreto F.S."/>
            <person name="Watson E.T."/>
            <person name="Lima T.G."/>
            <person name="Willett C.S."/>
            <person name="Edmands S."/>
            <person name="Li W."/>
            <person name="Burton R.S."/>
        </authorList>
    </citation>
    <scope>NUCLEOTIDE SEQUENCE [LARGE SCALE GENOMIC DNA]</scope>
    <source>
        <strain evidence="2 3">San Diego</strain>
    </source>
</reference>
<protein>
    <recommendedName>
        <fullName evidence="4">L1 transposable element RRM domain-containing protein</fullName>
    </recommendedName>
</protein>
<organism evidence="2 3">
    <name type="scientific">Tigriopus californicus</name>
    <name type="common">Marine copepod</name>
    <dbReference type="NCBI Taxonomy" id="6832"/>
    <lineage>
        <taxon>Eukaryota</taxon>
        <taxon>Metazoa</taxon>
        <taxon>Ecdysozoa</taxon>
        <taxon>Arthropoda</taxon>
        <taxon>Crustacea</taxon>
        <taxon>Multicrustacea</taxon>
        <taxon>Hexanauplia</taxon>
        <taxon>Copepoda</taxon>
        <taxon>Harpacticoida</taxon>
        <taxon>Harpacticidae</taxon>
        <taxon>Tigriopus</taxon>
    </lineage>
</organism>
<comment type="caution">
    <text evidence="2">The sequence shown here is derived from an EMBL/GenBank/DDBJ whole genome shotgun (WGS) entry which is preliminary data.</text>
</comment>
<dbReference type="AlphaFoldDB" id="A0A553PLP1"/>
<dbReference type="STRING" id="6832.A0A553PLP1"/>
<dbReference type="Gene3D" id="3.30.70.1820">
    <property type="entry name" value="L1 transposable element, RRM domain"/>
    <property type="match status" value="1"/>
</dbReference>
<evidence type="ECO:0000256" key="1">
    <source>
        <dbReference type="SAM" id="MobiDB-lite"/>
    </source>
</evidence>
<sequence>MKEIQHVKRSANGADHNEMNHSSSQDFSQIIQAQHELLSEQGRQIHELKVKLDNNLKLTDGLQTQIEEMQDAFQEWREREKSVSGSSSTTITNNDDLSVTTGLQEQIDRLTSAYNGIQDQLYEIDKSWKNNLILYGLPYSDSMDEDPLILEERVRDIFHKKLHISRDMAIHRITRLWYGPDCRGYKPIQIAFSQYKDKEEVLRKARLLKGGSIYLSEDFSRKVRQHRHELIKFMKEVKSRDPARRMVLRYDKLYIGT</sequence>
<name>A0A553PLP1_TIGCA</name>
<gene>
    <name evidence="2" type="ORF">TCAL_06453</name>
</gene>
<dbReference type="EMBL" id="VCGU01000003">
    <property type="protein sequence ID" value="TRY78601.1"/>
    <property type="molecule type" value="Genomic_DNA"/>
</dbReference>
<evidence type="ECO:0000313" key="3">
    <source>
        <dbReference type="Proteomes" id="UP000318571"/>
    </source>
</evidence>
<keyword evidence="3" id="KW-1185">Reference proteome</keyword>
<evidence type="ECO:0000313" key="2">
    <source>
        <dbReference type="EMBL" id="TRY78601.1"/>
    </source>
</evidence>